<sequence>MLCRLNYPQEPALGILPPLLRSPGEFMMAGVAESDVMLLNITTNPIIKAKQSTCHLF</sequence>
<proteinExistence type="predicted"/>
<dbReference type="EMBL" id="CP110434">
    <property type="protein sequence ID" value="WAQ91294.1"/>
    <property type="molecule type" value="Genomic_DNA"/>
</dbReference>
<dbReference type="GeneID" id="77803760"/>
<dbReference type="RefSeq" id="XP_053026849.1">
    <property type="nucleotide sequence ID" value="XM_053162865.1"/>
</dbReference>
<name>A0ABY7D155_9BASI</name>
<accession>A0ABY7D155</accession>
<evidence type="ECO:0000313" key="2">
    <source>
        <dbReference type="Proteomes" id="UP001164743"/>
    </source>
</evidence>
<evidence type="ECO:0000313" key="1">
    <source>
        <dbReference type="EMBL" id="WAQ91294.1"/>
    </source>
</evidence>
<keyword evidence="2" id="KW-1185">Reference proteome</keyword>
<reference evidence="1" key="1">
    <citation type="submission" date="2022-10" db="EMBL/GenBank/DDBJ databases">
        <title>Puccinia triticina Genome sequencing and assembly.</title>
        <authorList>
            <person name="Li C."/>
        </authorList>
    </citation>
    <scope>NUCLEOTIDE SEQUENCE</scope>
    <source>
        <strain evidence="1">Pt15</strain>
    </source>
</reference>
<gene>
    <name evidence="1" type="ORF">PtA15_14A176</name>
</gene>
<organism evidence="1 2">
    <name type="scientific">Puccinia triticina</name>
    <dbReference type="NCBI Taxonomy" id="208348"/>
    <lineage>
        <taxon>Eukaryota</taxon>
        <taxon>Fungi</taxon>
        <taxon>Dikarya</taxon>
        <taxon>Basidiomycota</taxon>
        <taxon>Pucciniomycotina</taxon>
        <taxon>Pucciniomycetes</taxon>
        <taxon>Pucciniales</taxon>
        <taxon>Pucciniaceae</taxon>
        <taxon>Puccinia</taxon>
    </lineage>
</organism>
<protein>
    <submittedName>
        <fullName evidence="1">Uncharacterized protein</fullName>
    </submittedName>
</protein>
<dbReference type="Proteomes" id="UP001164743">
    <property type="component" value="Chromosome 14A"/>
</dbReference>